<proteinExistence type="predicted"/>
<dbReference type="InterPro" id="IPR023996">
    <property type="entry name" value="TonB-dep_OMP_SusC/RagA"/>
</dbReference>
<evidence type="ECO:0000259" key="2">
    <source>
        <dbReference type="Pfam" id="PF07715"/>
    </source>
</evidence>
<dbReference type="InterPro" id="IPR023997">
    <property type="entry name" value="TonB-dep_OMP_SusC/RagA_CS"/>
</dbReference>
<reference evidence="3 4" key="1">
    <citation type="submission" date="2023-05" db="EMBL/GenBank/DDBJ databases">
        <title>Genome sequence of Pinibacter sp. MAH-24.</title>
        <authorList>
            <person name="Huq M.A."/>
        </authorList>
    </citation>
    <scope>NUCLEOTIDE SEQUENCE [LARGE SCALE GENOMIC DNA]</scope>
    <source>
        <strain evidence="3 4">MAH-24</strain>
    </source>
</reference>
<dbReference type="InterPro" id="IPR012910">
    <property type="entry name" value="Plug_dom"/>
</dbReference>
<dbReference type="NCBIfam" id="TIGR04056">
    <property type="entry name" value="OMP_RagA_SusC"/>
    <property type="match status" value="1"/>
</dbReference>
<keyword evidence="4" id="KW-1185">Reference proteome</keyword>
<sequence>MKKNIKVCHALIALFLLNTSTIMAQEKKDSVVNVAFGTVAKKDLTGAVTTVNISELFKKNYSTYSLDNLESFVGGYTGNIWGQAGLILVDGIPRRATDVRPVEIESITVLKGADAVVLYGSSAAKGVILITTKRGAVKPLTIDVRANTGLYVPKSYPSYLKAADYMTLYNEASRNDGIAERYSQDLISKTAAGTNPYRYPDVGFFTDEYLRKAYSKSDITTEISGGNERARYYTNIGMFYNNSIVKYGEQKNNNDVGFNVRANVDMNLNKWLTASMDAVAIVNNSYQGRGDFWGASSTIRPNLFSPWVPVSMLDTANKSLQTIVNTSNHVIDGKYLLGGTSTDQTNAFADMLAAGYIKTKNRTFMFNVNVGADLSAILKGLSFKTVYGMDYTSIYSEAYQVPYAVYEPTWATINGADVITALKKYNNDGNSTNEFIGRTSYSQTMTIRSQFNYDRVFKEKHSVSAALLGWGYITQNSSDPDNNGGSGYHPIRNTNLGLRAGYDFRKKYYVDFSTALAHSTKLPSAKRDALSPSVTLSWRLSDEGFFKGVSFVDDLKISASYSSLNQDIDITNGTTDWYLYQGYYDNKGGWYQWRDGVAGGWTTGSKRGDNPNLGYIKRQEFRAGLNTSLFKGLITLDANYFQQKTEGLLTQGASTVFPSYFSNWDFSFLPYLNFNNDKRSGIDFNVGVHKKVGQVDLSLGAVGMYYTSKAAKRDEVYQDAYQYRAGKPLDAAWGYVSEGFFQDQNDITNHAKQTFGDVKPGDIKYKDVNGDGVVDGKDQVNLGHNGFAAAPFSFGLNLTAKWKHFTLFVLGSGNTGAIWFKNSAYYWVRGASKYSDVVWGRWTENNKNTATYPRLTTTSNNNNFQNSTFWMYKTDRFNLSRVQLTYDFGENVFKKSFVHGLSIYFKGDNLLVVSKERKLMETNIGTAPQFRFYNLGVKTSF</sequence>
<evidence type="ECO:0000256" key="1">
    <source>
        <dbReference type="SAM" id="SignalP"/>
    </source>
</evidence>
<comment type="caution">
    <text evidence="3">The sequence shown here is derived from an EMBL/GenBank/DDBJ whole genome shotgun (WGS) entry which is preliminary data.</text>
</comment>
<dbReference type="Gene3D" id="2.170.130.10">
    <property type="entry name" value="TonB-dependent receptor, plug domain"/>
    <property type="match status" value="1"/>
</dbReference>
<dbReference type="Proteomes" id="UP001226434">
    <property type="component" value="Unassembled WGS sequence"/>
</dbReference>
<keyword evidence="1" id="KW-0732">Signal</keyword>
<feature type="signal peptide" evidence="1">
    <location>
        <begin position="1"/>
        <end position="24"/>
    </location>
</feature>
<dbReference type="EMBL" id="JASBRG010000007">
    <property type="protein sequence ID" value="MDI3320867.1"/>
    <property type="molecule type" value="Genomic_DNA"/>
</dbReference>
<evidence type="ECO:0000313" key="4">
    <source>
        <dbReference type="Proteomes" id="UP001226434"/>
    </source>
</evidence>
<dbReference type="RefSeq" id="WP_282334970.1">
    <property type="nucleotide sequence ID" value="NZ_JASBRG010000007.1"/>
</dbReference>
<feature type="chain" id="PRO_5047061509" evidence="1">
    <location>
        <begin position="25"/>
        <end position="941"/>
    </location>
</feature>
<organism evidence="3 4">
    <name type="scientific">Pinibacter soli</name>
    <dbReference type="NCBI Taxonomy" id="3044211"/>
    <lineage>
        <taxon>Bacteria</taxon>
        <taxon>Pseudomonadati</taxon>
        <taxon>Bacteroidota</taxon>
        <taxon>Chitinophagia</taxon>
        <taxon>Chitinophagales</taxon>
        <taxon>Chitinophagaceae</taxon>
        <taxon>Pinibacter</taxon>
    </lineage>
</organism>
<feature type="domain" description="TonB-dependent receptor plug" evidence="2">
    <location>
        <begin position="48"/>
        <end position="127"/>
    </location>
</feature>
<dbReference type="Pfam" id="PF07715">
    <property type="entry name" value="Plug"/>
    <property type="match status" value="1"/>
</dbReference>
<evidence type="ECO:0000313" key="3">
    <source>
        <dbReference type="EMBL" id="MDI3320867.1"/>
    </source>
</evidence>
<protein>
    <submittedName>
        <fullName evidence="3">SusC/RagA family TonB-linked outer membrane protein</fullName>
    </submittedName>
</protein>
<dbReference type="NCBIfam" id="TIGR04057">
    <property type="entry name" value="SusC_RagA_signa"/>
    <property type="match status" value="1"/>
</dbReference>
<dbReference type="SUPFAM" id="SSF56935">
    <property type="entry name" value="Porins"/>
    <property type="match status" value="1"/>
</dbReference>
<accession>A0ABT6RG92</accession>
<name>A0ABT6RG92_9BACT</name>
<gene>
    <name evidence="3" type="ORF">QJ048_13840</name>
</gene>
<dbReference type="InterPro" id="IPR037066">
    <property type="entry name" value="Plug_dom_sf"/>
</dbReference>